<gene>
    <name evidence="1" type="ORF">IAC43_09585</name>
</gene>
<comment type="caution">
    <text evidence="1">The sequence shown here is derived from an EMBL/GenBank/DDBJ whole genome shotgun (WGS) entry which is preliminary data.</text>
</comment>
<dbReference type="Proteomes" id="UP000824160">
    <property type="component" value="Unassembled WGS sequence"/>
</dbReference>
<evidence type="ECO:0000313" key="1">
    <source>
        <dbReference type="EMBL" id="HIT95426.1"/>
    </source>
</evidence>
<dbReference type="Pfam" id="PF03692">
    <property type="entry name" value="CxxCxxCC"/>
    <property type="match status" value="1"/>
</dbReference>
<dbReference type="PANTHER" id="PTHR35866">
    <property type="entry name" value="PUTATIVE-RELATED"/>
    <property type="match status" value="1"/>
</dbReference>
<dbReference type="EMBL" id="DVLW01000262">
    <property type="protein sequence ID" value="HIT95426.1"/>
    <property type="molecule type" value="Genomic_DNA"/>
</dbReference>
<reference evidence="1" key="2">
    <citation type="journal article" date="2021" name="PeerJ">
        <title>Extensive microbial diversity within the chicken gut microbiome revealed by metagenomics and culture.</title>
        <authorList>
            <person name="Gilroy R."/>
            <person name="Ravi A."/>
            <person name="Getino M."/>
            <person name="Pursley I."/>
            <person name="Horton D.L."/>
            <person name="Alikhan N.F."/>
            <person name="Baker D."/>
            <person name="Gharbi K."/>
            <person name="Hall N."/>
            <person name="Watson M."/>
            <person name="Adriaenssens E.M."/>
            <person name="Foster-Nyarko E."/>
            <person name="Jarju S."/>
            <person name="Secka A."/>
            <person name="Antonio M."/>
            <person name="Oren A."/>
            <person name="Chaudhuri R.R."/>
            <person name="La Ragione R."/>
            <person name="Hildebrand F."/>
            <person name="Pallen M.J."/>
        </authorList>
    </citation>
    <scope>NUCLEOTIDE SEQUENCE</scope>
    <source>
        <strain evidence="1">ChiBcec7-5410</strain>
    </source>
</reference>
<evidence type="ECO:0000313" key="2">
    <source>
        <dbReference type="Proteomes" id="UP000824160"/>
    </source>
</evidence>
<proteinExistence type="predicted"/>
<protein>
    <submittedName>
        <fullName evidence="1">YkgJ family cysteine cluster protein</fullName>
    </submittedName>
</protein>
<name>A0A9D1KTA9_9FIRM</name>
<reference evidence="1" key="1">
    <citation type="submission" date="2020-10" db="EMBL/GenBank/DDBJ databases">
        <authorList>
            <person name="Gilroy R."/>
        </authorList>
    </citation>
    <scope>NUCLEOTIDE SEQUENCE</scope>
    <source>
        <strain evidence="1">ChiBcec7-5410</strain>
    </source>
</reference>
<accession>A0A9D1KTA9</accession>
<dbReference type="AlphaFoldDB" id="A0A9D1KTA9"/>
<organism evidence="1 2">
    <name type="scientific">Candidatus Faecivivens stercoripullorum</name>
    <dbReference type="NCBI Taxonomy" id="2840805"/>
    <lineage>
        <taxon>Bacteria</taxon>
        <taxon>Bacillati</taxon>
        <taxon>Bacillota</taxon>
        <taxon>Clostridia</taxon>
        <taxon>Eubacteriales</taxon>
        <taxon>Oscillospiraceae</taxon>
        <taxon>Oscillospiraceae incertae sedis</taxon>
        <taxon>Candidatus Faecivivens</taxon>
    </lineage>
</organism>
<dbReference type="InterPro" id="IPR005358">
    <property type="entry name" value="Puta_zinc/iron-chelating_dom"/>
</dbReference>
<sequence length="251" mass="28943">MNQPKFDLGAQLPPGTDYPDIGLEDIFSFQCQGCGDCCRKRSDIILSGYDLYRLCCRFSLPAQMVIDAFCQSYTGNSTRLPVIRIRPRRDNGNCPFLTAESSCAIHSHKPLVCALYPLGQSIDFEPGTDPADPEVRRRCIHYFAQDTGCSGHQVTLTLREYLDSFSTLEREELDLRWARDCLALSSRVRALEKRLRPIEIKYLRRKIIRALYLDYDFRQDFAPQYDRNIAQLEETLCKLEGDKTYKKEDVT</sequence>
<dbReference type="PANTHER" id="PTHR35866:SF1">
    <property type="entry name" value="YKGJ FAMILY CYSTEINE CLUSTER PROTEIN"/>
    <property type="match status" value="1"/>
</dbReference>